<protein>
    <submittedName>
        <fullName evidence="4">Pyridoxamine 5'-phosphate oxidase family protein</fullName>
        <ecNumber evidence="4">1.-.-.-</ecNumber>
        <ecNumber evidence="4">1.4.3.5</ecNumber>
    </submittedName>
</protein>
<evidence type="ECO:0000256" key="1">
    <source>
        <dbReference type="ARBA" id="ARBA00023002"/>
    </source>
</evidence>
<sequence length="169" mass="18556">MKNPTPRLDERFSDPGTRPVPWATTREALDSAQLFWITTVRSDGRPHITPLVAVWLDEALHFCTGREEQKALNLAGNPRVALTTGCNRWDGGLDVIVEGTAERVTAPASLKRLAAAWAAKWDGQWQFQPTDTGFAHADGAEALVFAVHPAKILTFTKGTFTQTTYTPTP</sequence>
<evidence type="ECO:0000256" key="2">
    <source>
        <dbReference type="SAM" id="MobiDB-lite"/>
    </source>
</evidence>
<name>A0ABV4QNP3_9ACTN</name>
<dbReference type="PANTHER" id="PTHR35176:SF4">
    <property type="entry name" value="PYRIDOXAMINE 5'-PHOSPHATE OXIDASE-RELATED FMN-BINDING"/>
    <property type="match status" value="1"/>
</dbReference>
<dbReference type="InterPro" id="IPR012349">
    <property type="entry name" value="Split_barrel_FMN-bd"/>
</dbReference>
<feature type="domain" description="Pyridoxamine 5'-phosphate oxidase N-terminal" evidence="3">
    <location>
        <begin position="25"/>
        <end position="123"/>
    </location>
</feature>
<dbReference type="InterPro" id="IPR011576">
    <property type="entry name" value="Pyridox_Oxase_N"/>
</dbReference>
<keyword evidence="5" id="KW-1185">Reference proteome</keyword>
<dbReference type="InterPro" id="IPR052019">
    <property type="entry name" value="F420H2_bilvrd_red/Heme_oxyg"/>
</dbReference>
<evidence type="ECO:0000313" key="5">
    <source>
        <dbReference type="Proteomes" id="UP001569963"/>
    </source>
</evidence>
<evidence type="ECO:0000313" key="4">
    <source>
        <dbReference type="EMBL" id="MFA1543970.1"/>
    </source>
</evidence>
<accession>A0ABV4QNP3</accession>
<evidence type="ECO:0000259" key="3">
    <source>
        <dbReference type="Pfam" id="PF01243"/>
    </source>
</evidence>
<dbReference type="RefSeq" id="WP_371954455.1">
    <property type="nucleotide sequence ID" value="NZ_JAXCEI010000023.1"/>
</dbReference>
<gene>
    <name evidence="4" type="ORF">SM611_34000</name>
</gene>
<organism evidence="4 5">
    <name type="scientific">Actinomadura monticuli</name>
    <dbReference type="NCBI Taxonomy" id="3097367"/>
    <lineage>
        <taxon>Bacteria</taxon>
        <taxon>Bacillati</taxon>
        <taxon>Actinomycetota</taxon>
        <taxon>Actinomycetes</taxon>
        <taxon>Streptosporangiales</taxon>
        <taxon>Thermomonosporaceae</taxon>
        <taxon>Actinomadura</taxon>
    </lineage>
</organism>
<dbReference type="EMBL" id="JAXCEI010000023">
    <property type="protein sequence ID" value="MFA1543970.1"/>
    <property type="molecule type" value="Genomic_DNA"/>
</dbReference>
<reference evidence="4 5" key="1">
    <citation type="submission" date="2023-11" db="EMBL/GenBank/DDBJ databases">
        <title>Actinomadura monticuli sp. nov., isolated from volcanic ash.</title>
        <authorList>
            <person name="Lee S.D."/>
            <person name="Yang H."/>
            <person name="Kim I.S."/>
        </authorList>
    </citation>
    <scope>NUCLEOTIDE SEQUENCE [LARGE SCALE GENOMIC DNA]</scope>
    <source>
        <strain evidence="4 5">DLS-62</strain>
    </source>
</reference>
<keyword evidence="1 4" id="KW-0560">Oxidoreductase</keyword>
<dbReference type="Gene3D" id="2.30.110.10">
    <property type="entry name" value="Electron Transport, Fmn-binding Protein, Chain A"/>
    <property type="match status" value="1"/>
</dbReference>
<dbReference type="EC" id="1.4.3.5" evidence="4"/>
<dbReference type="Pfam" id="PF01243">
    <property type="entry name" value="PNPOx_N"/>
    <property type="match status" value="1"/>
</dbReference>
<dbReference type="EC" id="1.-.-.-" evidence="4"/>
<dbReference type="PANTHER" id="PTHR35176">
    <property type="entry name" value="HEME OXYGENASE HI_0854-RELATED"/>
    <property type="match status" value="1"/>
</dbReference>
<dbReference type="SUPFAM" id="SSF50475">
    <property type="entry name" value="FMN-binding split barrel"/>
    <property type="match status" value="1"/>
</dbReference>
<proteinExistence type="predicted"/>
<comment type="caution">
    <text evidence="4">The sequence shown here is derived from an EMBL/GenBank/DDBJ whole genome shotgun (WGS) entry which is preliminary data.</text>
</comment>
<dbReference type="Proteomes" id="UP001569963">
    <property type="component" value="Unassembled WGS sequence"/>
</dbReference>
<feature type="region of interest" description="Disordered" evidence="2">
    <location>
        <begin position="1"/>
        <end position="22"/>
    </location>
</feature>
<dbReference type="GO" id="GO:0004733">
    <property type="term" value="F:pyridoxamine phosphate oxidase activity"/>
    <property type="evidence" value="ECO:0007669"/>
    <property type="project" value="UniProtKB-EC"/>
</dbReference>